<evidence type="ECO:0000256" key="3">
    <source>
        <dbReference type="PROSITE-ProRule" id="PRU00023"/>
    </source>
</evidence>
<protein>
    <submittedName>
        <fullName evidence="4">Uncharacterized protein</fullName>
    </submittedName>
</protein>
<evidence type="ECO:0000313" key="4">
    <source>
        <dbReference type="EMBL" id="PQO38228.1"/>
    </source>
</evidence>
<dbReference type="PANTHER" id="PTHR24171">
    <property type="entry name" value="ANKYRIN REPEAT DOMAIN-CONTAINING PROTEIN 39-RELATED"/>
    <property type="match status" value="1"/>
</dbReference>
<evidence type="ECO:0000256" key="2">
    <source>
        <dbReference type="ARBA" id="ARBA00023043"/>
    </source>
</evidence>
<dbReference type="GO" id="GO:0085020">
    <property type="term" value="P:protein K6-linked ubiquitination"/>
    <property type="evidence" value="ECO:0007669"/>
    <property type="project" value="TreeGrafter"/>
</dbReference>
<dbReference type="InterPro" id="IPR002110">
    <property type="entry name" value="Ankyrin_rpt"/>
</dbReference>
<proteinExistence type="predicted"/>
<dbReference type="OrthoDB" id="928522at2"/>
<dbReference type="GO" id="GO:0004842">
    <property type="term" value="F:ubiquitin-protein transferase activity"/>
    <property type="evidence" value="ECO:0007669"/>
    <property type="project" value="TreeGrafter"/>
</dbReference>
<sequence length="164" mass="17592">MSPLQLAALELRLDDLKPMAGKDVKLQGTLLAACSAHDPDPKVQVRVIRFLLKRGVSVNETDKNGVTPLHRAVRFRSVAAAKELLAQGANVNAVDRKSQATPLHRAVTSTGAPATAGKQAEALRLVRLLLENGADTSLRNKSGKRPIDYVKNEEIRSALTGNAT</sequence>
<dbReference type="AlphaFoldDB" id="A0A2S8G1A7"/>
<keyword evidence="2 3" id="KW-0040">ANK repeat</keyword>
<dbReference type="PROSITE" id="PS50088">
    <property type="entry name" value="ANK_REPEAT"/>
    <property type="match status" value="2"/>
</dbReference>
<name>A0A2S8G1A7_9BACT</name>
<feature type="repeat" description="ANK" evidence="3">
    <location>
        <begin position="64"/>
        <end position="96"/>
    </location>
</feature>
<keyword evidence="1" id="KW-0677">Repeat</keyword>
<dbReference type="SMART" id="SM00248">
    <property type="entry name" value="ANK"/>
    <property type="match status" value="3"/>
</dbReference>
<gene>
    <name evidence="4" type="ORF">C5Y98_09155</name>
</gene>
<dbReference type="Proteomes" id="UP000239388">
    <property type="component" value="Unassembled WGS sequence"/>
</dbReference>
<dbReference type="PANTHER" id="PTHR24171:SF8">
    <property type="entry name" value="BRCA1-ASSOCIATED RING DOMAIN PROTEIN 1"/>
    <property type="match status" value="1"/>
</dbReference>
<dbReference type="PROSITE" id="PS50297">
    <property type="entry name" value="ANK_REP_REGION"/>
    <property type="match status" value="1"/>
</dbReference>
<dbReference type="RefSeq" id="WP_105353471.1">
    <property type="nucleotide sequence ID" value="NZ_PUIB01000011.1"/>
</dbReference>
<comment type="caution">
    <text evidence="4">The sequence shown here is derived from an EMBL/GenBank/DDBJ whole genome shotgun (WGS) entry which is preliminary data.</text>
</comment>
<evidence type="ECO:0000313" key="5">
    <source>
        <dbReference type="Proteomes" id="UP000239388"/>
    </source>
</evidence>
<evidence type="ECO:0000256" key="1">
    <source>
        <dbReference type="ARBA" id="ARBA00022737"/>
    </source>
</evidence>
<dbReference type="InterPro" id="IPR036770">
    <property type="entry name" value="Ankyrin_rpt-contain_sf"/>
</dbReference>
<dbReference type="EMBL" id="PUIB01000011">
    <property type="protein sequence ID" value="PQO38228.1"/>
    <property type="molecule type" value="Genomic_DNA"/>
</dbReference>
<dbReference type="Gene3D" id="1.25.40.20">
    <property type="entry name" value="Ankyrin repeat-containing domain"/>
    <property type="match status" value="1"/>
</dbReference>
<feature type="repeat" description="ANK" evidence="3">
    <location>
        <begin position="98"/>
        <end position="141"/>
    </location>
</feature>
<dbReference type="SUPFAM" id="SSF48403">
    <property type="entry name" value="Ankyrin repeat"/>
    <property type="match status" value="1"/>
</dbReference>
<dbReference type="Pfam" id="PF12796">
    <property type="entry name" value="Ank_2"/>
    <property type="match status" value="1"/>
</dbReference>
<reference evidence="4 5" key="1">
    <citation type="submission" date="2018-02" db="EMBL/GenBank/DDBJ databases">
        <title>Comparative genomes isolates from brazilian mangrove.</title>
        <authorList>
            <person name="Araujo J.E."/>
            <person name="Taketani R.G."/>
            <person name="Silva M.C.P."/>
            <person name="Loureco M.V."/>
            <person name="Andreote F.D."/>
        </authorList>
    </citation>
    <scope>NUCLEOTIDE SEQUENCE [LARGE SCALE GENOMIC DNA]</scope>
    <source>
        <strain evidence="4 5">NAP PRIS-MGV</strain>
    </source>
</reference>
<accession>A0A2S8G1A7</accession>
<organism evidence="4 5">
    <name type="scientific">Blastopirellula marina</name>
    <dbReference type="NCBI Taxonomy" id="124"/>
    <lineage>
        <taxon>Bacteria</taxon>
        <taxon>Pseudomonadati</taxon>
        <taxon>Planctomycetota</taxon>
        <taxon>Planctomycetia</taxon>
        <taxon>Pirellulales</taxon>
        <taxon>Pirellulaceae</taxon>
        <taxon>Blastopirellula</taxon>
    </lineage>
</organism>